<dbReference type="EMBL" id="NXLY01000002">
    <property type="protein sequence ID" value="TKX34546.1"/>
    <property type="molecule type" value="Genomic_DNA"/>
</dbReference>
<sequence length="95" mass="10978">MSILKEAMDILNLDLKTFDLKKLSTKKTYLCALNKEVVLFIYTGKSRFVLKNALFLDNLSSNFNLNKKFFFTKSVLCSKAKQYLSEKGFDIHVVL</sequence>
<evidence type="ECO:0000313" key="2">
    <source>
        <dbReference type="Proteomes" id="UP000309584"/>
    </source>
</evidence>
<evidence type="ECO:0000313" key="1">
    <source>
        <dbReference type="EMBL" id="TKX34546.1"/>
    </source>
</evidence>
<accession>A0ABY2TK98</accession>
<proteinExistence type="predicted"/>
<keyword evidence="2" id="KW-1185">Reference proteome</keyword>
<protein>
    <submittedName>
        <fullName evidence="1">Tram-like protein</fullName>
    </submittedName>
</protein>
<dbReference type="Proteomes" id="UP000309584">
    <property type="component" value="Unassembled WGS sequence"/>
</dbReference>
<reference evidence="1 2" key="1">
    <citation type="submission" date="2018-05" db="EMBL/GenBank/DDBJ databases">
        <title>Novel Campyloabacter and Helicobacter Species and Strains.</title>
        <authorList>
            <person name="Mannion A.J."/>
            <person name="Shen Z."/>
            <person name="Fox J.G."/>
        </authorList>
    </citation>
    <scope>NUCLEOTIDE SEQUENCE [LARGE SCALE GENOMIC DNA]</scope>
    <source>
        <strain evidence="2">MIT10-5678</strain>
    </source>
</reference>
<dbReference type="RefSeq" id="WP_137623228.1">
    <property type="nucleotide sequence ID" value="NZ_NXLY01000002.1"/>
</dbReference>
<organism evidence="1 2">
    <name type="scientific">Campylobacter taeniopygiae</name>
    <dbReference type="NCBI Taxonomy" id="2510188"/>
    <lineage>
        <taxon>Bacteria</taxon>
        <taxon>Pseudomonadati</taxon>
        <taxon>Campylobacterota</taxon>
        <taxon>Epsilonproteobacteria</taxon>
        <taxon>Campylobacterales</taxon>
        <taxon>Campylobacteraceae</taxon>
        <taxon>Campylobacter</taxon>
    </lineage>
</organism>
<name>A0ABY2TK98_9BACT</name>
<gene>
    <name evidence="1" type="ORF">CQA75_01155</name>
</gene>
<comment type="caution">
    <text evidence="1">The sequence shown here is derived from an EMBL/GenBank/DDBJ whole genome shotgun (WGS) entry which is preliminary data.</text>
</comment>